<comment type="subunit">
    <text evidence="7">Homodimer. Only the dimer is catalytically active, as the active sites are constructed of residues from both monomers.</text>
</comment>
<evidence type="ECO:0000256" key="7">
    <source>
        <dbReference type="ARBA" id="ARBA00046672"/>
    </source>
</evidence>
<dbReference type="EC" id="4.1.1.17" evidence="6"/>
<dbReference type="InterPro" id="IPR022657">
    <property type="entry name" value="De-COase2_CS"/>
</dbReference>
<comment type="pathway">
    <text evidence="5">Amine and polyamine biosynthesis; putrescine biosynthesis via L-ornithine pathway; putrescine from L-ornithine: step 1/1.</text>
</comment>
<evidence type="ECO:0000256" key="1">
    <source>
        <dbReference type="ARBA" id="ARBA00001933"/>
    </source>
</evidence>
<dbReference type="Gene3D" id="3.20.20.10">
    <property type="entry name" value="Alanine racemase"/>
    <property type="match status" value="2"/>
</dbReference>
<protein>
    <recommendedName>
        <fullName evidence="6">ornithine decarboxylase</fullName>
        <ecNumber evidence="6">4.1.1.17</ecNumber>
    </recommendedName>
</protein>
<evidence type="ECO:0000313" key="12">
    <source>
        <dbReference type="Proteomes" id="UP001341281"/>
    </source>
</evidence>
<dbReference type="SUPFAM" id="SSF50621">
    <property type="entry name" value="Alanine racemase C-terminal domain-like"/>
    <property type="match status" value="2"/>
</dbReference>
<dbReference type="GO" id="GO:0004586">
    <property type="term" value="F:ornithine decarboxylase activity"/>
    <property type="evidence" value="ECO:0007669"/>
    <property type="project" value="UniProtKB-EC"/>
</dbReference>
<keyword evidence="3 9" id="KW-0663">Pyridoxal phosphate</keyword>
<dbReference type="PANTHER" id="PTHR11482">
    <property type="entry name" value="ARGININE/DIAMINOPIMELATE/ORNITHINE DECARBOXYLASE"/>
    <property type="match status" value="1"/>
</dbReference>
<evidence type="ECO:0000313" key="11">
    <source>
        <dbReference type="EMBL" id="WVZ65746.1"/>
    </source>
</evidence>
<feature type="modified residue" description="N6-(pyridoxal phosphate)lysine" evidence="9">
    <location>
        <position position="82"/>
    </location>
</feature>
<dbReference type="InterPro" id="IPR000183">
    <property type="entry name" value="Orn/DAP/Arg_de-COase"/>
</dbReference>
<dbReference type="GO" id="GO:0005737">
    <property type="term" value="C:cytoplasm"/>
    <property type="evidence" value="ECO:0007669"/>
    <property type="project" value="TreeGrafter"/>
</dbReference>
<dbReference type="FunFam" id="3.20.20.10:FF:000005">
    <property type="entry name" value="Ornithine decarboxylase"/>
    <property type="match status" value="2"/>
</dbReference>
<dbReference type="SUPFAM" id="SSF51419">
    <property type="entry name" value="PLP-binding barrel"/>
    <property type="match status" value="2"/>
</dbReference>
<keyword evidence="12" id="KW-1185">Reference proteome</keyword>
<name>A0AAQ3T398_PASNO</name>
<dbReference type="Pfam" id="PF02784">
    <property type="entry name" value="Orn_Arg_deC_N"/>
    <property type="match status" value="2"/>
</dbReference>
<comment type="cofactor">
    <cofactor evidence="1 9">
        <name>pyridoxal 5'-phosphate</name>
        <dbReference type="ChEBI" id="CHEBI:597326"/>
    </cofactor>
</comment>
<dbReference type="InterPro" id="IPR029066">
    <property type="entry name" value="PLP-binding_barrel"/>
</dbReference>
<feature type="active site" description="Proton donor" evidence="9">
    <location>
        <position position="357"/>
    </location>
</feature>
<evidence type="ECO:0000256" key="4">
    <source>
        <dbReference type="ARBA" id="ARBA00023239"/>
    </source>
</evidence>
<keyword evidence="4" id="KW-0456">Lyase</keyword>
<evidence type="ECO:0000256" key="2">
    <source>
        <dbReference type="ARBA" id="ARBA00008872"/>
    </source>
</evidence>
<comment type="catalytic activity">
    <reaction evidence="8">
        <text>L-ornithine + H(+) = putrescine + CO2</text>
        <dbReference type="Rhea" id="RHEA:22964"/>
        <dbReference type="ChEBI" id="CHEBI:15378"/>
        <dbReference type="ChEBI" id="CHEBI:16526"/>
        <dbReference type="ChEBI" id="CHEBI:46911"/>
        <dbReference type="ChEBI" id="CHEBI:326268"/>
        <dbReference type="EC" id="4.1.1.17"/>
    </reaction>
</comment>
<dbReference type="EMBL" id="CP144747">
    <property type="protein sequence ID" value="WVZ65746.1"/>
    <property type="molecule type" value="Genomic_DNA"/>
</dbReference>
<dbReference type="InterPro" id="IPR002433">
    <property type="entry name" value="Orn_de-COase"/>
</dbReference>
<proteinExistence type="inferred from homology"/>
<evidence type="ECO:0000256" key="8">
    <source>
        <dbReference type="ARBA" id="ARBA00049127"/>
    </source>
</evidence>
<gene>
    <name evidence="11" type="ORF">U9M48_015062</name>
</gene>
<evidence type="ECO:0000256" key="3">
    <source>
        <dbReference type="ARBA" id="ARBA00022898"/>
    </source>
</evidence>
<sequence length="837" mass="88904">MVGSSPMQSVLVAPGVKDRKVLAFKRDALKDKDAVTGLIRTVLASNPAQRTAFYVFDLAKVVDLFRAWRRALADVRPCYAVKCNPDQALLGALAALGAGFDCASRAEIEAVLALGVHPRNIVYANPCKPEPHLEYAAEVGVNLATYDSEEEVAKVKRCHPGCELLLRLKGPDGGDVRVDLGTKYGAHADEVEPLLRAAQRAGVRVAGVSFHVGSGATNLAVYSEAIRAARAAFDAAAALGLPPMRVLDIGGGFVSGPTFDAAAAVINDALARHFGDLPCVEVIAEPGRYFAETAFALAARVIGKRTRGDMREYWIDDGLYGSLNCIIMDHYVPTPRPLAAPRLGDKTYTSTVFGPTCDSLDTVVTGYQLPEMSVGDWLVFDDMGAYTTGAGSNFNGFSTSDINIYCFTRATTSSSLVSTSISTMGGGSPTMQAVLRAPGVKDRKVVSFTRAVDAPKEKDAVAGLVSTIVATSIPAPRSAFHVLDLAKVVDLFRAWRRALRDVRPYYAVKCNPEPALVGALAALGAGFDCASRAEIEAVLALGVHPRDIVYANPCKPEPHLEYAAEVGVGLAAYDSEEEVAKVRRCHPGCELLLRLKGPDGGEAKIDLGTKYGAHADEVVPLLRAAQRAGVAVAGVSFHVGSGASRVDVYRGAIEAARAAFDAAAALGMPPMRVLDIGGGFTAGATFDEAAAVINDALVRCFGDLPRVEVIGEPGRYFAETAFTLAARVIGKRTRGEVREYWIDDGLYGSLNCILMDHYVPRPRPLASSRPGDKTHTSTVFGPTCDSLDTVVTGYQLPEMSVGDWLIFDDMGAYTTATGSNFNGFATSEMKIYVANSS</sequence>
<dbReference type="PROSITE" id="PS00879">
    <property type="entry name" value="ODR_DC_2_2"/>
    <property type="match status" value="1"/>
</dbReference>
<dbReference type="Proteomes" id="UP001341281">
    <property type="component" value="Chromosome 03"/>
</dbReference>
<feature type="domain" description="Orn/DAP/Arg decarboxylase 2 N-terminal" evidence="10">
    <location>
        <begin position="58"/>
        <end position="291"/>
    </location>
</feature>
<dbReference type="InterPro" id="IPR009006">
    <property type="entry name" value="Ala_racemase/Decarboxylase_C"/>
</dbReference>
<dbReference type="CDD" id="cd00622">
    <property type="entry name" value="PLPDE_III_ODC"/>
    <property type="match status" value="2"/>
</dbReference>
<evidence type="ECO:0000256" key="6">
    <source>
        <dbReference type="ARBA" id="ARBA00034138"/>
    </source>
</evidence>
<dbReference type="InterPro" id="IPR022653">
    <property type="entry name" value="De-COase2_pyr-phos_BS"/>
</dbReference>
<feature type="domain" description="Orn/DAP/Arg decarboxylase 2 N-terminal" evidence="10">
    <location>
        <begin position="485"/>
        <end position="718"/>
    </location>
</feature>
<accession>A0AAQ3T398</accession>
<organism evidence="11 12">
    <name type="scientific">Paspalum notatum var. saurae</name>
    <dbReference type="NCBI Taxonomy" id="547442"/>
    <lineage>
        <taxon>Eukaryota</taxon>
        <taxon>Viridiplantae</taxon>
        <taxon>Streptophyta</taxon>
        <taxon>Embryophyta</taxon>
        <taxon>Tracheophyta</taxon>
        <taxon>Spermatophyta</taxon>
        <taxon>Magnoliopsida</taxon>
        <taxon>Liliopsida</taxon>
        <taxon>Poales</taxon>
        <taxon>Poaceae</taxon>
        <taxon>PACMAD clade</taxon>
        <taxon>Panicoideae</taxon>
        <taxon>Andropogonodae</taxon>
        <taxon>Paspaleae</taxon>
        <taxon>Paspalinae</taxon>
        <taxon>Paspalum</taxon>
    </lineage>
</organism>
<comment type="similarity">
    <text evidence="2">Belongs to the Orn/Lys/Arg decarboxylase class-II family.</text>
</comment>
<evidence type="ECO:0000259" key="10">
    <source>
        <dbReference type="Pfam" id="PF02784"/>
    </source>
</evidence>
<dbReference type="PANTHER" id="PTHR11482:SF6">
    <property type="entry name" value="ORNITHINE DECARBOXYLASE 1-RELATED"/>
    <property type="match status" value="1"/>
</dbReference>
<evidence type="ECO:0000256" key="9">
    <source>
        <dbReference type="PIRSR" id="PIRSR600183-50"/>
    </source>
</evidence>
<dbReference type="GO" id="GO:0033387">
    <property type="term" value="P:putrescine biosynthetic process from arginine, via ornithine"/>
    <property type="evidence" value="ECO:0007669"/>
    <property type="project" value="TreeGrafter"/>
</dbReference>
<dbReference type="InterPro" id="IPR022644">
    <property type="entry name" value="De-COase2_N"/>
</dbReference>
<evidence type="ECO:0000256" key="5">
    <source>
        <dbReference type="ARBA" id="ARBA00034115"/>
    </source>
</evidence>
<dbReference type="PROSITE" id="PS00878">
    <property type="entry name" value="ODR_DC_2_1"/>
    <property type="match status" value="2"/>
</dbReference>
<reference evidence="11 12" key="1">
    <citation type="submission" date="2024-02" db="EMBL/GenBank/DDBJ databases">
        <title>High-quality chromosome-scale genome assembly of Pensacola bahiagrass (Paspalum notatum Flugge var. saurae).</title>
        <authorList>
            <person name="Vega J.M."/>
            <person name="Podio M."/>
            <person name="Orjuela J."/>
            <person name="Siena L.A."/>
            <person name="Pessino S.C."/>
            <person name="Combes M.C."/>
            <person name="Mariac C."/>
            <person name="Albertini E."/>
            <person name="Pupilli F."/>
            <person name="Ortiz J.P.A."/>
            <person name="Leblanc O."/>
        </authorList>
    </citation>
    <scope>NUCLEOTIDE SEQUENCE [LARGE SCALE GENOMIC DNA]</scope>
    <source>
        <strain evidence="11">R1</strain>
        <tissue evidence="11">Leaf</tissue>
    </source>
</reference>
<dbReference type="PRINTS" id="PR01179">
    <property type="entry name" value="ODADCRBXLASE"/>
</dbReference>
<dbReference type="Gene3D" id="2.40.37.10">
    <property type="entry name" value="Lyase, Ornithine Decarboxylase, Chain A, domain 1"/>
    <property type="match status" value="2"/>
</dbReference>
<dbReference type="AlphaFoldDB" id="A0AAQ3T398"/>
<dbReference type="PRINTS" id="PR01182">
    <property type="entry name" value="ORNDCRBXLASE"/>
</dbReference>